<keyword evidence="1" id="KW-0472">Membrane</keyword>
<dbReference type="Proteomes" id="UP000050509">
    <property type="component" value="Unassembled WGS sequence"/>
</dbReference>
<reference evidence="2 3" key="1">
    <citation type="submission" date="2015-09" db="EMBL/GenBank/DDBJ databases">
        <title>Draft genome sequence of Kouleothrix aurantiaca JCM 19913.</title>
        <authorList>
            <person name="Hemp J."/>
        </authorList>
    </citation>
    <scope>NUCLEOTIDE SEQUENCE [LARGE SCALE GENOMIC DNA]</scope>
    <source>
        <strain evidence="2 3">COM-B</strain>
    </source>
</reference>
<keyword evidence="3" id="KW-1185">Reference proteome</keyword>
<keyword evidence="1" id="KW-0812">Transmembrane</keyword>
<name>A0A0P9D4V8_9CHLR</name>
<sequence>MANLKTQRTLIGVFTIVTALIHLWLFSTGISRGRPNYLFLANGLGYLVLLGAFYATLSSKDQMRNLVSYALMAYSAVTIVAWVVMNGGRFQLPLSIVSKLAEVLLIVVVWMHLRATQRSPQVAAA</sequence>
<dbReference type="InterPro" id="IPR055898">
    <property type="entry name" value="DUF7475"/>
</dbReference>
<evidence type="ECO:0000313" key="3">
    <source>
        <dbReference type="Proteomes" id="UP000050509"/>
    </source>
</evidence>
<organism evidence="2 3">
    <name type="scientific">Kouleothrix aurantiaca</name>
    <dbReference type="NCBI Taxonomy" id="186479"/>
    <lineage>
        <taxon>Bacteria</taxon>
        <taxon>Bacillati</taxon>
        <taxon>Chloroflexota</taxon>
        <taxon>Chloroflexia</taxon>
        <taxon>Chloroflexales</taxon>
        <taxon>Roseiflexineae</taxon>
        <taxon>Roseiflexaceae</taxon>
        <taxon>Kouleothrix</taxon>
    </lineage>
</organism>
<proteinExistence type="predicted"/>
<accession>A0A0P9D4V8</accession>
<feature type="transmembrane region" description="Helical" evidence="1">
    <location>
        <begin position="90"/>
        <end position="111"/>
    </location>
</feature>
<feature type="transmembrane region" description="Helical" evidence="1">
    <location>
        <begin position="66"/>
        <end position="84"/>
    </location>
</feature>
<dbReference type="AlphaFoldDB" id="A0A0P9D4V8"/>
<keyword evidence="1" id="KW-1133">Transmembrane helix</keyword>
<evidence type="ECO:0000256" key="1">
    <source>
        <dbReference type="SAM" id="Phobius"/>
    </source>
</evidence>
<dbReference type="EMBL" id="LJCR01001552">
    <property type="protein sequence ID" value="KPV50158.1"/>
    <property type="molecule type" value="Genomic_DNA"/>
</dbReference>
<comment type="caution">
    <text evidence="2">The sequence shown here is derived from an EMBL/GenBank/DDBJ whole genome shotgun (WGS) entry which is preliminary data.</text>
</comment>
<protein>
    <submittedName>
        <fullName evidence="2">Uncharacterized protein</fullName>
    </submittedName>
</protein>
<evidence type="ECO:0000313" key="2">
    <source>
        <dbReference type="EMBL" id="KPV50158.1"/>
    </source>
</evidence>
<gene>
    <name evidence="2" type="ORF">SE17_28600</name>
</gene>
<feature type="transmembrane region" description="Helical" evidence="1">
    <location>
        <begin position="37"/>
        <end position="57"/>
    </location>
</feature>
<dbReference type="Pfam" id="PF24287">
    <property type="entry name" value="DUF7475"/>
    <property type="match status" value="1"/>
</dbReference>
<feature type="transmembrane region" description="Helical" evidence="1">
    <location>
        <begin position="12"/>
        <end position="31"/>
    </location>
</feature>